<keyword evidence="4" id="KW-1185">Reference proteome</keyword>
<sequence>MTIGILLTIFGIFYLKNKENIAMIERGMNPKLPGTKSNVLMPRSFTALRIGLPLGGAGLGLFFAGWINETVFRNDIPAIYFGLILLFAGIGFIVSYKIEVNWIKRVEAAEKKVKGEVEEA</sequence>
<evidence type="ECO:0000313" key="3">
    <source>
        <dbReference type="EMBL" id="QES91004.1"/>
    </source>
</evidence>
<gene>
    <name evidence="3" type="ORF">E0W69_015720</name>
</gene>
<evidence type="ECO:0000313" key="4">
    <source>
        <dbReference type="Proteomes" id="UP000292424"/>
    </source>
</evidence>
<proteinExistence type="predicted"/>
<dbReference type="Proteomes" id="UP000292424">
    <property type="component" value="Chromosome"/>
</dbReference>
<keyword evidence="1" id="KW-0812">Transmembrane</keyword>
<feature type="transmembrane region" description="Helical" evidence="1">
    <location>
        <begin position="46"/>
        <end position="67"/>
    </location>
</feature>
<name>A0A5P2G596_9BACT</name>
<dbReference type="KEGG" id="arac:E0W69_015720"/>
<protein>
    <recommendedName>
        <fullName evidence="2">DUF6249 domain-containing protein</fullName>
    </recommendedName>
</protein>
<dbReference type="OrthoDB" id="678489at2"/>
<dbReference type="EMBL" id="CP044016">
    <property type="protein sequence ID" value="QES91004.1"/>
    <property type="molecule type" value="Genomic_DNA"/>
</dbReference>
<accession>A0A5P2G596</accession>
<dbReference type="Pfam" id="PF19762">
    <property type="entry name" value="DUF6249"/>
    <property type="match status" value="1"/>
</dbReference>
<dbReference type="InterPro" id="IPR046216">
    <property type="entry name" value="DUF6249"/>
</dbReference>
<keyword evidence="1" id="KW-1133">Transmembrane helix</keyword>
<organism evidence="3 4">
    <name type="scientific">Rhizosphaericola mali</name>
    <dbReference type="NCBI Taxonomy" id="2545455"/>
    <lineage>
        <taxon>Bacteria</taxon>
        <taxon>Pseudomonadati</taxon>
        <taxon>Bacteroidota</taxon>
        <taxon>Chitinophagia</taxon>
        <taxon>Chitinophagales</taxon>
        <taxon>Chitinophagaceae</taxon>
        <taxon>Rhizosphaericola</taxon>
    </lineage>
</organism>
<feature type="domain" description="DUF6249" evidence="2">
    <location>
        <begin position="3"/>
        <end position="99"/>
    </location>
</feature>
<feature type="transmembrane region" description="Helical" evidence="1">
    <location>
        <begin position="79"/>
        <end position="96"/>
    </location>
</feature>
<evidence type="ECO:0000259" key="2">
    <source>
        <dbReference type="Pfam" id="PF19762"/>
    </source>
</evidence>
<keyword evidence="1" id="KW-0472">Membrane</keyword>
<dbReference type="AlphaFoldDB" id="A0A5P2G596"/>
<evidence type="ECO:0000256" key="1">
    <source>
        <dbReference type="SAM" id="Phobius"/>
    </source>
</evidence>
<reference evidence="3 4" key="1">
    <citation type="submission" date="2019-09" db="EMBL/GenBank/DDBJ databases">
        <title>Complete genome sequence of Arachidicoccus sp. B3-10 isolated from apple orchard soil.</title>
        <authorList>
            <person name="Kim H.S."/>
            <person name="Han K.-I."/>
            <person name="Suh M.K."/>
            <person name="Lee K.C."/>
            <person name="Eom M.K."/>
            <person name="Kim J.-S."/>
            <person name="Kang S.W."/>
            <person name="Sin Y."/>
            <person name="Lee J.-S."/>
        </authorList>
    </citation>
    <scope>NUCLEOTIDE SEQUENCE [LARGE SCALE GENOMIC DNA]</scope>
    <source>
        <strain evidence="3 4">B3-10</strain>
    </source>
</reference>